<keyword evidence="6" id="KW-1185">Reference proteome</keyword>
<keyword evidence="1" id="KW-0805">Transcription regulation</keyword>
<evidence type="ECO:0000256" key="3">
    <source>
        <dbReference type="ARBA" id="ARBA00023163"/>
    </source>
</evidence>
<evidence type="ECO:0000256" key="1">
    <source>
        <dbReference type="ARBA" id="ARBA00023015"/>
    </source>
</evidence>
<dbReference type="InterPro" id="IPR018334">
    <property type="entry name" value="ArsR_HTH"/>
</dbReference>
<comment type="caution">
    <text evidence="5">The sequence shown here is derived from an EMBL/GenBank/DDBJ whole genome shotgun (WGS) entry which is preliminary data.</text>
</comment>
<dbReference type="Gene3D" id="1.10.10.10">
    <property type="entry name" value="Winged helix-like DNA-binding domain superfamily/Winged helix DNA-binding domain"/>
    <property type="match status" value="1"/>
</dbReference>
<dbReference type="Proteomes" id="UP001523566">
    <property type="component" value="Unassembled WGS sequence"/>
</dbReference>
<dbReference type="Pfam" id="PF01022">
    <property type="entry name" value="HTH_5"/>
    <property type="match status" value="1"/>
</dbReference>
<dbReference type="SMART" id="SM00418">
    <property type="entry name" value="HTH_ARSR"/>
    <property type="match status" value="1"/>
</dbReference>
<dbReference type="SUPFAM" id="SSF46785">
    <property type="entry name" value="Winged helix' DNA-binding domain"/>
    <property type="match status" value="1"/>
</dbReference>
<dbReference type="InterPro" id="IPR051081">
    <property type="entry name" value="HTH_MetalResp_TranReg"/>
</dbReference>
<evidence type="ECO:0000313" key="6">
    <source>
        <dbReference type="Proteomes" id="UP001523566"/>
    </source>
</evidence>
<organism evidence="5 6">
    <name type="scientific">Aequitasia blattaphilus</name>
    <dbReference type="NCBI Taxonomy" id="2949332"/>
    <lineage>
        <taxon>Bacteria</taxon>
        <taxon>Bacillati</taxon>
        <taxon>Bacillota</taxon>
        <taxon>Clostridia</taxon>
        <taxon>Lachnospirales</taxon>
        <taxon>Lachnospiraceae</taxon>
        <taxon>Aequitasia</taxon>
    </lineage>
</organism>
<dbReference type="CDD" id="cd00090">
    <property type="entry name" value="HTH_ARSR"/>
    <property type="match status" value="1"/>
</dbReference>
<evidence type="ECO:0000259" key="4">
    <source>
        <dbReference type="PROSITE" id="PS50987"/>
    </source>
</evidence>
<dbReference type="EMBL" id="JAMZFW010000008">
    <property type="protein sequence ID" value="MCP1102236.1"/>
    <property type="molecule type" value="Genomic_DNA"/>
</dbReference>
<keyword evidence="2" id="KW-0238">DNA-binding</keyword>
<dbReference type="PANTHER" id="PTHR33154">
    <property type="entry name" value="TRANSCRIPTIONAL REGULATOR, ARSR FAMILY"/>
    <property type="match status" value="1"/>
</dbReference>
<dbReference type="PANTHER" id="PTHR33154:SF18">
    <property type="entry name" value="ARSENICAL RESISTANCE OPERON REPRESSOR"/>
    <property type="match status" value="1"/>
</dbReference>
<dbReference type="PROSITE" id="PS50987">
    <property type="entry name" value="HTH_ARSR_2"/>
    <property type="match status" value="1"/>
</dbReference>
<feature type="domain" description="HTH arsR-type" evidence="4">
    <location>
        <begin position="22"/>
        <end position="112"/>
    </location>
</feature>
<gene>
    <name evidence="5" type="primary">cadC</name>
    <name evidence="5" type="ORF">NK125_07400</name>
</gene>
<name>A0ABT1E972_9FIRM</name>
<dbReference type="RefSeq" id="WP_262066020.1">
    <property type="nucleotide sequence ID" value="NZ_JAMXOD010000008.1"/>
</dbReference>
<dbReference type="PROSITE" id="PS00846">
    <property type="entry name" value="HTH_ARSR_1"/>
    <property type="match status" value="1"/>
</dbReference>
<dbReference type="InterPro" id="IPR011991">
    <property type="entry name" value="ArsR-like_HTH"/>
</dbReference>
<proteinExistence type="predicted"/>
<dbReference type="InterPro" id="IPR036390">
    <property type="entry name" value="WH_DNA-bd_sf"/>
</dbReference>
<protein>
    <submittedName>
        <fullName evidence="5">Cd(II)-sensing metalloregulatory transcriptional repressor CadC</fullName>
    </submittedName>
</protein>
<accession>A0ABT1E972</accession>
<keyword evidence="3" id="KW-0804">Transcription</keyword>
<dbReference type="InterPro" id="IPR001845">
    <property type="entry name" value="HTH_ArsR_DNA-bd_dom"/>
</dbReference>
<reference evidence="5 6" key="1">
    <citation type="journal article" date="2022" name="Genome Biol. Evol.">
        <title>Host diet, physiology and behaviors set the stage for Lachnospiraceae cladogenesis.</title>
        <authorList>
            <person name="Vera-Ponce De Leon A."/>
            <person name="Schneider M."/>
            <person name="Jahnes B.C."/>
            <person name="Sadowski V."/>
            <person name="Camuy-Velez L.A."/>
            <person name="Duan J."/>
            <person name="Sabree Z.L."/>
        </authorList>
    </citation>
    <scope>NUCLEOTIDE SEQUENCE [LARGE SCALE GENOMIC DNA]</scope>
    <source>
        <strain evidence="5 6">PAL113</strain>
    </source>
</reference>
<evidence type="ECO:0000313" key="5">
    <source>
        <dbReference type="EMBL" id="MCP1102236.1"/>
    </source>
</evidence>
<dbReference type="InterPro" id="IPR036388">
    <property type="entry name" value="WH-like_DNA-bd_sf"/>
</dbReference>
<dbReference type="PRINTS" id="PR00778">
    <property type="entry name" value="HTHARSR"/>
</dbReference>
<sequence length="112" mass="12497">MNDICEVTCFDEEKVQKIQTSLEDKKIGSISQIFKALSEETRLTIAYALTLEKELCVCDISIIVKSTVATTSHHLKSLSKAGVVQNKKIGKMVYYSLSNSIVETLIKDIILQ</sequence>
<dbReference type="NCBIfam" id="NF033788">
    <property type="entry name" value="HTH_metalloreg"/>
    <property type="match status" value="1"/>
</dbReference>
<evidence type="ECO:0000256" key="2">
    <source>
        <dbReference type="ARBA" id="ARBA00023125"/>
    </source>
</evidence>